<feature type="compositionally biased region" description="Basic and acidic residues" evidence="2">
    <location>
        <begin position="154"/>
        <end position="165"/>
    </location>
</feature>
<dbReference type="Gene3D" id="1.20.5.170">
    <property type="match status" value="1"/>
</dbReference>
<reference evidence="4 5" key="1">
    <citation type="submission" date="2018-04" db="EMBL/GenBank/DDBJ databases">
        <authorList>
            <person name="Zhang X."/>
            <person name="Yuan J."/>
            <person name="Li F."/>
            <person name="Xiang J."/>
        </authorList>
    </citation>
    <scope>NUCLEOTIDE SEQUENCE [LARGE SCALE GENOMIC DNA]</scope>
    <source>
        <tissue evidence="4">Muscle</tissue>
    </source>
</reference>
<dbReference type="STRING" id="6689.A0A3R7NS67"/>
<feature type="coiled-coil region" evidence="1">
    <location>
        <begin position="178"/>
        <end position="251"/>
    </location>
</feature>
<proteinExistence type="predicted"/>
<dbReference type="InterPro" id="IPR031106">
    <property type="entry name" value="C/EBP"/>
</dbReference>
<evidence type="ECO:0000256" key="1">
    <source>
        <dbReference type="SAM" id="Coils"/>
    </source>
</evidence>
<accession>A0A3R7NS67</accession>
<feature type="region of interest" description="Disordered" evidence="2">
    <location>
        <begin position="144"/>
        <end position="166"/>
    </location>
</feature>
<comment type="caution">
    <text evidence="4">The sequence shown here is derived from an EMBL/GenBank/DDBJ whole genome shotgun (WGS) entry which is preliminary data.</text>
</comment>
<protein>
    <submittedName>
        <fullName evidence="4">Putative CCAAT/enhancer-binding protein-like</fullName>
    </submittedName>
</protein>
<evidence type="ECO:0000259" key="3">
    <source>
        <dbReference type="PROSITE" id="PS50217"/>
    </source>
</evidence>
<evidence type="ECO:0000256" key="2">
    <source>
        <dbReference type="SAM" id="MobiDB-lite"/>
    </source>
</evidence>
<keyword evidence="5" id="KW-1185">Reference proteome</keyword>
<evidence type="ECO:0000313" key="5">
    <source>
        <dbReference type="Proteomes" id="UP000283509"/>
    </source>
</evidence>
<sequence length="251" mass="28310">MESPHLYDSADYKKGGASAVKVKAGALLYSGEDYLAELSAPEVSLDLQGLIDDSQFSEGLIQEIQGLSVDKNNVGSRGLGVSNMYNPLAYLPQPVHGASQFERPYPERTHDRGPVIKEEPNEGSHEVAPQEYNNLCKSPMMSPSSGKLIGGCKKPLDKGSEEYKRRRERNNIAVRKSREKAKARSRETEERVKKLIVDNDRLHKRCEQLTKEVAAFQNMFASMHCLPEHIRREINKQMDAFNQQHQNLVNM</sequence>
<dbReference type="InterPro" id="IPR046347">
    <property type="entry name" value="bZIP_sf"/>
</dbReference>
<dbReference type="OrthoDB" id="10032067at2759"/>
<dbReference type="AlphaFoldDB" id="A0A3R7NS67"/>
<feature type="domain" description="BZIP" evidence="3">
    <location>
        <begin position="160"/>
        <end position="223"/>
    </location>
</feature>
<dbReference type="PROSITE" id="PS50217">
    <property type="entry name" value="BZIP"/>
    <property type="match status" value="1"/>
</dbReference>
<dbReference type="Proteomes" id="UP000283509">
    <property type="component" value="Unassembled WGS sequence"/>
</dbReference>
<keyword evidence="1" id="KW-0175">Coiled coil</keyword>
<dbReference type="EMBL" id="QCYY01003095">
    <property type="protein sequence ID" value="ROT65354.1"/>
    <property type="molecule type" value="Genomic_DNA"/>
</dbReference>
<organism evidence="4 5">
    <name type="scientific">Penaeus vannamei</name>
    <name type="common">Whiteleg shrimp</name>
    <name type="synonym">Litopenaeus vannamei</name>
    <dbReference type="NCBI Taxonomy" id="6689"/>
    <lineage>
        <taxon>Eukaryota</taxon>
        <taxon>Metazoa</taxon>
        <taxon>Ecdysozoa</taxon>
        <taxon>Arthropoda</taxon>
        <taxon>Crustacea</taxon>
        <taxon>Multicrustacea</taxon>
        <taxon>Malacostraca</taxon>
        <taxon>Eumalacostraca</taxon>
        <taxon>Eucarida</taxon>
        <taxon>Decapoda</taxon>
        <taxon>Dendrobranchiata</taxon>
        <taxon>Penaeoidea</taxon>
        <taxon>Penaeidae</taxon>
        <taxon>Penaeus</taxon>
    </lineage>
</organism>
<evidence type="ECO:0000313" key="4">
    <source>
        <dbReference type="EMBL" id="ROT65354.1"/>
    </source>
</evidence>
<dbReference type="Pfam" id="PF07716">
    <property type="entry name" value="bZIP_2"/>
    <property type="match status" value="1"/>
</dbReference>
<dbReference type="GO" id="GO:0000978">
    <property type="term" value="F:RNA polymerase II cis-regulatory region sequence-specific DNA binding"/>
    <property type="evidence" value="ECO:0007669"/>
    <property type="project" value="TreeGrafter"/>
</dbReference>
<dbReference type="PANTHER" id="PTHR23334:SF20">
    <property type="entry name" value="BASIC LEUCINE ZIPPER 24"/>
    <property type="match status" value="1"/>
</dbReference>
<name>A0A3R7NS67_PENVA</name>
<gene>
    <name evidence="4" type="ORF">C7M84_016687</name>
</gene>
<dbReference type="GO" id="GO:0006351">
    <property type="term" value="P:DNA-templated transcription"/>
    <property type="evidence" value="ECO:0007669"/>
    <property type="project" value="InterPro"/>
</dbReference>
<dbReference type="GO" id="GO:0000981">
    <property type="term" value="F:DNA-binding transcription factor activity, RNA polymerase II-specific"/>
    <property type="evidence" value="ECO:0007669"/>
    <property type="project" value="TreeGrafter"/>
</dbReference>
<dbReference type="SMART" id="SM00338">
    <property type="entry name" value="BRLZ"/>
    <property type="match status" value="1"/>
</dbReference>
<dbReference type="CDD" id="cd14693">
    <property type="entry name" value="bZIP_CEBP"/>
    <property type="match status" value="1"/>
</dbReference>
<dbReference type="SUPFAM" id="SSF57959">
    <property type="entry name" value="Leucine zipper domain"/>
    <property type="match status" value="1"/>
</dbReference>
<dbReference type="PANTHER" id="PTHR23334">
    <property type="entry name" value="CCAAT/ENHANCER BINDING PROTEIN"/>
    <property type="match status" value="1"/>
</dbReference>
<dbReference type="InterPro" id="IPR004827">
    <property type="entry name" value="bZIP"/>
</dbReference>
<reference evidence="4 5" key="2">
    <citation type="submission" date="2019-01" db="EMBL/GenBank/DDBJ databases">
        <title>The decoding of complex shrimp genome reveals the adaptation for benthos swimmer, frequently molting mechanism and breeding impact on genome.</title>
        <authorList>
            <person name="Sun Y."/>
            <person name="Gao Y."/>
            <person name="Yu Y."/>
        </authorList>
    </citation>
    <scope>NUCLEOTIDE SEQUENCE [LARGE SCALE GENOMIC DNA]</scope>
    <source>
        <tissue evidence="4">Muscle</tissue>
    </source>
</reference>